<dbReference type="InterPro" id="IPR001878">
    <property type="entry name" value="Znf_CCHC"/>
</dbReference>
<keyword evidence="1" id="KW-0862">Zinc</keyword>
<sequence>MAEKMTSAAPIVVQSENSNFNIGVVLDENNYDLWAPLVEMHVAGRRKTGYLRGSMKAPEEDDPKYDDWFSEDQRVKSWLLSTMKPELMKRHIRLPTAAAIWRTLKTALWMRRMEKIAMKNEADHAEAMVARNHIPQRHGERFGSDRMSRSKCAHCGRPGHSKQKCFELIGYPEGWDKTRDPRHGKPRAQIAETKNFLRTGKEELNLVAEHAADDHSIALIAASGHEAYEFQGESSSHTEIHNLSYKDIALPDEVHHDKDNDKMALESPSGTGKEPLPGELTEAPDNVQQCAEPINSNSGSP</sequence>
<keyword evidence="1" id="KW-0863">Zinc-finger</keyword>
<evidence type="ECO:0000313" key="4">
    <source>
        <dbReference type="EMBL" id="KAB5561353.1"/>
    </source>
</evidence>
<dbReference type="Proteomes" id="UP000326939">
    <property type="component" value="Chromosome 4"/>
</dbReference>
<dbReference type="PANTHER" id="PTHR37610">
    <property type="entry name" value="CCHC-TYPE DOMAIN-CONTAINING PROTEIN"/>
    <property type="match status" value="1"/>
</dbReference>
<feature type="region of interest" description="Disordered" evidence="2">
    <location>
        <begin position="259"/>
        <end position="301"/>
    </location>
</feature>
<dbReference type="GO" id="GO:0008270">
    <property type="term" value="F:zinc ion binding"/>
    <property type="evidence" value="ECO:0007669"/>
    <property type="project" value="UniProtKB-KW"/>
</dbReference>
<accession>A0A5N5N3Y4</accession>
<evidence type="ECO:0000256" key="2">
    <source>
        <dbReference type="SAM" id="MobiDB-lite"/>
    </source>
</evidence>
<gene>
    <name evidence="4" type="ORF">DKX38_006310</name>
</gene>
<protein>
    <recommendedName>
        <fullName evidence="3">CCHC-type domain-containing protein</fullName>
    </recommendedName>
</protein>
<dbReference type="PANTHER" id="PTHR37610:SF45">
    <property type="entry name" value="RETROTRANSPOSON GAG DOMAIN-CONTAINING PROTEIN"/>
    <property type="match status" value="1"/>
</dbReference>
<name>A0A5N5N3Y4_9ROSI</name>
<dbReference type="PROSITE" id="PS50158">
    <property type="entry name" value="ZF_CCHC"/>
    <property type="match status" value="1"/>
</dbReference>
<dbReference type="Pfam" id="PF14244">
    <property type="entry name" value="Retrotran_gag_3"/>
    <property type="match status" value="1"/>
</dbReference>
<keyword evidence="5" id="KW-1185">Reference proteome</keyword>
<reference evidence="5" key="1">
    <citation type="journal article" date="2019" name="Gigascience">
        <title>De novo genome assembly of the endangered Acer yangbiense, a plant species with extremely small populations endemic to Yunnan Province, China.</title>
        <authorList>
            <person name="Yang J."/>
            <person name="Wariss H.M."/>
            <person name="Tao L."/>
            <person name="Zhang R."/>
            <person name="Yun Q."/>
            <person name="Hollingsworth P."/>
            <person name="Dao Z."/>
            <person name="Luo G."/>
            <person name="Guo H."/>
            <person name="Ma Y."/>
            <person name="Sun W."/>
        </authorList>
    </citation>
    <scope>NUCLEOTIDE SEQUENCE [LARGE SCALE GENOMIC DNA]</scope>
    <source>
        <strain evidence="5">cv. br00</strain>
    </source>
</reference>
<evidence type="ECO:0000313" key="5">
    <source>
        <dbReference type="Proteomes" id="UP000326939"/>
    </source>
</evidence>
<dbReference type="AlphaFoldDB" id="A0A5N5N3Y4"/>
<proteinExistence type="predicted"/>
<dbReference type="GO" id="GO:0003676">
    <property type="term" value="F:nucleic acid binding"/>
    <property type="evidence" value="ECO:0007669"/>
    <property type="project" value="InterPro"/>
</dbReference>
<evidence type="ECO:0000256" key="1">
    <source>
        <dbReference type="PROSITE-ProRule" id="PRU00047"/>
    </source>
</evidence>
<comment type="caution">
    <text evidence="4">The sequence shown here is derived from an EMBL/GenBank/DDBJ whole genome shotgun (WGS) entry which is preliminary data.</text>
</comment>
<dbReference type="EMBL" id="VDCV01000004">
    <property type="protein sequence ID" value="KAB5561353.1"/>
    <property type="molecule type" value="Genomic_DNA"/>
</dbReference>
<feature type="compositionally biased region" description="Polar residues" evidence="2">
    <location>
        <begin position="286"/>
        <end position="301"/>
    </location>
</feature>
<evidence type="ECO:0000259" key="3">
    <source>
        <dbReference type="PROSITE" id="PS50158"/>
    </source>
</evidence>
<dbReference type="InterPro" id="IPR029472">
    <property type="entry name" value="Copia-like_N"/>
</dbReference>
<organism evidence="4 5">
    <name type="scientific">Salix brachista</name>
    <dbReference type="NCBI Taxonomy" id="2182728"/>
    <lineage>
        <taxon>Eukaryota</taxon>
        <taxon>Viridiplantae</taxon>
        <taxon>Streptophyta</taxon>
        <taxon>Embryophyta</taxon>
        <taxon>Tracheophyta</taxon>
        <taxon>Spermatophyta</taxon>
        <taxon>Magnoliopsida</taxon>
        <taxon>eudicotyledons</taxon>
        <taxon>Gunneridae</taxon>
        <taxon>Pentapetalae</taxon>
        <taxon>rosids</taxon>
        <taxon>fabids</taxon>
        <taxon>Malpighiales</taxon>
        <taxon>Salicaceae</taxon>
        <taxon>Saliceae</taxon>
        <taxon>Salix</taxon>
    </lineage>
</organism>
<keyword evidence="1" id="KW-0479">Metal-binding</keyword>
<feature type="domain" description="CCHC-type" evidence="3">
    <location>
        <begin position="151"/>
        <end position="165"/>
    </location>
</feature>